<dbReference type="RefSeq" id="WP_377321024.1">
    <property type="nucleotide sequence ID" value="NZ_JBHSNF010000003.1"/>
</dbReference>
<dbReference type="Proteomes" id="UP001596114">
    <property type="component" value="Unassembled WGS sequence"/>
</dbReference>
<sequence>MKGDFARVTFDPARHYSQVFQQQGRVLLEADWNEQGHIQLHLLRTLVRDLIGPCWAAGTGFGLTTSTTDADGAVKPLPLTDWQLAPGHFYVDGILCVNEAACTLAAQPSRPTPDYGVADGKSGFENPPASYALWLDVWERHLSAVEAPAIDDVALNGIDTCSRAQVVWQLRLLDQTLADQQLDGIKAALNVRLKASTDATTQAALKQQIIDVGKLRNSIDGKGNANDNDSPCAVVRQLLAARATWALPRLSAQLGPVESDSDPCVIAADARYRGCENQLYRVEIHQAGLAAVAGAAGGASFKWSRENGSVIFPLVGSALGAPASDGSAQMTVTLARLGRDARLGLAVNDWVELVDDDYTLAQRAFPLLQVVAFDVADCSVTLGVPKNITPYQPSSDPRRHPLLRRWDQSGAVGAQGVVAVAEGVPITLEDGIQISFTPGGVYATGDYWLIPARVAGNGMLDWPVATAADGSASGPAALPPRGLHHYAVLGITGDNGGYQECCCRFGTLCDLIQTSQNQQSRAAKKGAVQAQPAAVALAVAGKAAPAKARSRKAGTKKATAPNKPV</sequence>
<reference evidence="3" key="1">
    <citation type="journal article" date="2019" name="Int. J. Syst. Evol. Microbiol.">
        <title>The Global Catalogue of Microorganisms (GCM) 10K type strain sequencing project: providing services to taxonomists for standard genome sequencing and annotation.</title>
        <authorList>
            <consortium name="The Broad Institute Genomics Platform"/>
            <consortium name="The Broad Institute Genome Sequencing Center for Infectious Disease"/>
            <person name="Wu L."/>
            <person name="Ma J."/>
        </authorList>
    </citation>
    <scope>NUCLEOTIDE SEQUENCE [LARGE SCALE GENOMIC DNA]</scope>
    <source>
        <strain evidence="3">CGMCC 1.16619</strain>
    </source>
</reference>
<dbReference type="InterPro" id="IPR045392">
    <property type="entry name" value="DUF6519"/>
</dbReference>
<proteinExistence type="predicted"/>
<gene>
    <name evidence="2" type="ORF">ACFPPA_14185</name>
</gene>
<organism evidence="2 3">
    <name type="scientific">Rhodanobacter ginsengisoli</name>
    <dbReference type="NCBI Taxonomy" id="418646"/>
    <lineage>
        <taxon>Bacteria</taxon>
        <taxon>Pseudomonadati</taxon>
        <taxon>Pseudomonadota</taxon>
        <taxon>Gammaproteobacteria</taxon>
        <taxon>Lysobacterales</taxon>
        <taxon>Rhodanobacteraceae</taxon>
        <taxon>Rhodanobacter</taxon>
    </lineage>
</organism>
<accession>A0ABW0QQU0</accession>
<evidence type="ECO:0000313" key="2">
    <source>
        <dbReference type="EMBL" id="MFC5526886.1"/>
    </source>
</evidence>
<evidence type="ECO:0000256" key="1">
    <source>
        <dbReference type="SAM" id="MobiDB-lite"/>
    </source>
</evidence>
<dbReference type="EMBL" id="JBHSNF010000003">
    <property type="protein sequence ID" value="MFC5526886.1"/>
    <property type="molecule type" value="Genomic_DNA"/>
</dbReference>
<comment type="caution">
    <text evidence="2">The sequence shown here is derived from an EMBL/GenBank/DDBJ whole genome shotgun (WGS) entry which is preliminary data.</text>
</comment>
<name>A0ABW0QQU0_9GAMM</name>
<evidence type="ECO:0000313" key="3">
    <source>
        <dbReference type="Proteomes" id="UP001596114"/>
    </source>
</evidence>
<dbReference type="Pfam" id="PF20129">
    <property type="entry name" value="DUF6519"/>
    <property type="match status" value="1"/>
</dbReference>
<feature type="region of interest" description="Disordered" evidence="1">
    <location>
        <begin position="542"/>
        <end position="565"/>
    </location>
</feature>
<keyword evidence="3" id="KW-1185">Reference proteome</keyword>
<protein>
    <submittedName>
        <fullName evidence="2">DUF6519 domain-containing protein</fullName>
    </submittedName>
</protein>